<keyword evidence="3 10" id="KW-0813">Transport</keyword>
<organism evidence="11 12">
    <name type="scientific">Kitasatospora nipponensis</name>
    <dbReference type="NCBI Taxonomy" id="258049"/>
    <lineage>
        <taxon>Bacteria</taxon>
        <taxon>Bacillati</taxon>
        <taxon>Actinomycetota</taxon>
        <taxon>Actinomycetes</taxon>
        <taxon>Kitasatosporales</taxon>
        <taxon>Streptomycetaceae</taxon>
        <taxon>Kitasatospora</taxon>
    </lineage>
</organism>
<dbReference type="Pfam" id="PF01741">
    <property type="entry name" value="MscL"/>
    <property type="match status" value="1"/>
</dbReference>
<evidence type="ECO:0000256" key="8">
    <source>
        <dbReference type="ARBA" id="ARBA00023136"/>
    </source>
</evidence>
<comment type="function">
    <text evidence="10">Channel that opens in response to stretch forces in the membrane lipid bilayer. May participate in the regulation of osmotic pressure changes within the cell.</text>
</comment>
<feature type="transmembrane region" description="Helical" evidence="10">
    <location>
        <begin position="70"/>
        <end position="93"/>
    </location>
</feature>
<dbReference type="SUPFAM" id="SSF81330">
    <property type="entry name" value="Gated mechanosensitive channel"/>
    <property type="match status" value="1"/>
</dbReference>
<comment type="similarity">
    <text evidence="2 10">Belongs to the MscL family.</text>
</comment>
<dbReference type="HAMAP" id="MF_00115">
    <property type="entry name" value="MscL"/>
    <property type="match status" value="1"/>
</dbReference>
<dbReference type="Gene3D" id="1.10.1200.120">
    <property type="entry name" value="Large-conductance mechanosensitive channel, MscL, domain 1"/>
    <property type="match status" value="1"/>
</dbReference>
<evidence type="ECO:0000256" key="9">
    <source>
        <dbReference type="ARBA" id="ARBA00023303"/>
    </source>
</evidence>
<comment type="subunit">
    <text evidence="10">Homopentamer.</text>
</comment>
<feature type="transmembrane region" description="Helical" evidence="10">
    <location>
        <begin position="21"/>
        <end position="50"/>
    </location>
</feature>
<evidence type="ECO:0000256" key="2">
    <source>
        <dbReference type="ARBA" id="ARBA00007254"/>
    </source>
</evidence>
<keyword evidence="4 10" id="KW-1003">Cell membrane</keyword>
<keyword evidence="6 10" id="KW-1133">Transmembrane helix</keyword>
<evidence type="ECO:0000256" key="10">
    <source>
        <dbReference type="HAMAP-Rule" id="MF_00115"/>
    </source>
</evidence>
<accession>A0ABN1W7B9</accession>
<dbReference type="InterPro" id="IPR001185">
    <property type="entry name" value="MS_channel"/>
</dbReference>
<protein>
    <recommendedName>
        <fullName evidence="10">Large-conductance mechanosensitive channel</fullName>
    </recommendedName>
</protein>
<comment type="subcellular location">
    <subcellularLocation>
        <location evidence="1 10">Cell membrane</location>
        <topology evidence="1 10">Multi-pass membrane protein</topology>
    </subcellularLocation>
</comment>
<keyword evidence="8 10" id="KW-0472">Membrane</keyword>
<dbReference type="PANTHER" id="PTHR30266:SF2">
    <property type="entry name" value="LARGE-CONDUCTANCE MECHANOSENSITIVE CHANNEL"/>
    <property type="match status" value="1"/>
</dbReference>
<evidence type="ECO:0000313" key="11">
    <source>
        <dbReference type="EMBL" id="GAA1238945.1"/>
    </source>
</evidence>
<keyword evidence="9 10" id="KW-0407">Ion channel</keyword>
<gene>
    <name evidence="11" type="primary">mscL_1</name>
    <name evidence="10" type="synonym">mscL</name>
    <name evidence="11" type="ORF">GCM10009665_31690</name>
</gene>
<evidence type="ECO:0000256" key="4">
    <source>
        <dbReference type="ARBA" id="ARBA00022475"/>
    </source>
</evidence>
<dbReference type="InterPro" id="IPR037673">
    <property type="entry name" value="MSC/AndL"/>
</dbReference>
<dbReference type="Proteomes" id="UP001500037">
    <property type="component" value="Unassembled WGS sequence"/>
</dbReference>
<sequence>MLKGFRDFIMRGNVVDMAVGVVIGAAFTGVVTGFVSAFLTPLVGVVVGAAGDFAAYKFTVASVTFPYGQFLNVLIAFLMTAAVLYFFVVLPVSKATERYLPKKPKVAKRPCPECLTEIPEAATRCSACTAVVRPPAAAHTVGAQADPRFVR</sequence>
<dbReference type="PROSITE" id="PS01327">
    <property type="entry name" value="MSCL"/>
    <property type="match status" value="1"/>
</dbReference>
<evidence type="ECO:0000256" key="7">
    <source>
        <dbReference type="ARBA" id="ARBA00023065"/>
    </source>
</evidence>
<reference evidence="11 12" key="1">
    <citation type="journal article" date="2019" name="Int. J. Syst. Evol. Microbiol.">
        <title>The Global Catalogue of Microorganisms (GCM) 10K type strain sequencing project: providing services to taxonomists for standard genome sequencing and annotation.</title>
        <authorList>
            <consortium name="The Broad Institute Genomics Platform"/>
            <consortium name="The Broad Institute Genome Sequencing Center for Infectious Disease"/>
            <person name="Wu L."/>
            <person name="Ma J."/>
        </authorList>
    </citation>
    <scope>NUCLEOTIDE SEQUENCE [LARGE SCALE GENOMIC DNA]</scope>
    <source>
        <strain evidence="11 12">JCM 13004</strain>
    </source>
</reference>
<evidence type="ECO:0000313" key="12">
    <source>
        <dbReference type="Proteomes" id="UP001500037"/>
    </source>
</evidence>
<comment type="caution">
    <text evidence="11">The sequence shown here is derived from an EMBL/GenBank/DDBJ whole genome shotgun (WGS) entry which is preliminary data.</text>
</comment>
<dbReference type="EMBL" id="BAAALF010000047">
    <property type="protein sequence ID" value="GAA1238945.1"/>
    <property type="molecule type" value="Genomic_DNA"/>
</dbReference>
<evidence type="ECO:0000256" key="5">
    <source>
        <dbReference type="ARBA" id="ARBA00022692"/>
    </source>
</evidence>
<proteinExistence type="inferred from homology"/>
<dbReference type="RefSeq" id="WP_344442240.1">
    <property type="nucleotide sequence ID" value="NZ_BAAALF010000047.1"/>
</dbReference>
<evidence type="ECO:0000256" key="3">
    <source>
        <dbReference type="ARBA" id="ARBA00022448"/>
    </source>
</evidence>
<keyword evidence="7 10" id="KW-0406">Ion transport</keyword>
<keyword evidence="12" id="KW-1185">Reference proteome</keyword>
<dbReference type="PANTHER" id="PTHR30266">
    <property type="entry name" value="MECHANOSENSITIVE CHANNEL MSCL"/>
    <property type="match status" value="1"/>
</dbReference>
<dbReference type="NCBIfam" id="TIGR00220">
    <property type="entry name" value="mscL"/>
    <property type="match status" value="1"/>
</dbReference>
<evidence type="ECO:0000256" key="1">
    <source>
        <dbReference type="ARBA" id="ARBA00004651"/>
    </source>
</evidence>
<keyword evidence="5 10" id="KW-0812">Transmembrane</keyword>
<name>A0ABN1W7B9_9ACTN</name>
<dbReference type="InterPro" id="IPR019823">
    <property type="entry name" value="Mechanosensitive_channel_CS"/>
</dbReference>
<evidence type="ECO:0000256" key="6">
    <source>
        <dbReference type="ARBA" id="ARBA00022989"/>
    </source>
</evidence>
<dbReference type="InterPro" id="IPR036019">
    <property type="entry name" value="MscL_channel"/>
</dbReference>